<evidence type="ECO:0000256" key="2">
    <source>
        <dbReference type="SAM" id="Phobius"/>
    </source>
</evidence>
<reference evidence="5" key="1">
    <citation type="submission" date="2015-10" db="EMBL/GenBank/DDBJ databases">
        <authorList>
            <person name="Regsiter A."/>
            <person name="william w."/>
        </authorList>
    </citation>
    <scope>NUCLEOTIDE SEQUENCE</scope>
    <source>
        <strain evidence="5">Montdore</strain>
    </source>
</reference>
<dbReference type="Pfam" id="PF02469">
    <property type="entry name" value="Fasciclin"/>
    <property type="match status" value="1"/>
</dbReference>
<evidence type="ECO:0000313" key="5">
    <source>
        <dbReference type="EMBL" id="CUS11027.1"/>
    </source>
</evidence>
<evidence type="ECO:0000256" key="1">
    <source>
        <dbReference type="SAM" id="MobiDB-lite"/>
    </source>
</evidence>
<name>A0A292PX66_9PEZI</name>
<keyword evidence="2" id="KW-0472">Membrane</keyword>
<feature type="region of interest" description="Disordered" evidence="1">
    <location>
        <begin position="108"/>
        <end position="161"/>
    </location>
</feature>
<keyword evidence="6" id="KW-1185">Reference proteome</keyword>
<dbReference type="SMART" id="SM00554">
    <property type="entry name" value="FAS1"/>
    <property type="match status" value="1"/>
</dbReference>
<dbReference type="PROSITE" id="PS50213">
    <property type="entry name" value="FAS1"/>
    <property type="match status" value="1"/>
</dbReference>
<dbReference type="InterPro" id="IPR000782">
    <property type="entry name" value="FAS1_domain"/>
</dbReference>
<proteinExistence type="predicted"/>
<dbReference type="SUPFAM" id="SSF82153">
    <property type="entry name" value="FAS1 domain"/>
    <property type="match status" value="1"/>
</dbReference>
<gene>
    <name evidence="5" type="ORF">GSTUAT00004894001</name>
</gene>
<dbReference type="EMBL" id="LN891033">
    <property type="protein sequence ID" value="CUS11027.1"/>
    <property type="molecule type" value="Genomic_DNA"/>
</dbReference>
<feature type="chain" id="PRO_5012561661" description="FAS1 domain-containing protein" evidence="3">
    <location>
        <begin position="19"/>
        <end position="521"/>
    </location>
</feature>
<sequence>MLIFILLPLSTHICRAQADPNRPSITHLHARQDTANTTAFLSTSTAQAGSCTSQGWALCGTVCIDAANGETCCDNSNSHWCMPGTYCFLDSLCCPNGVDPKTCLDASGPGPPTSSTGLSGTTPLNKTSPEGPSSDSDAGRKSGAPSPSTRDGSESATAPVTTTYGPITATVAGNPVTLAFSGEVLPLQTVANRKPVSRKFKEAVLAALDKDPATKAFGDLLTQAPSAFEGLGEKKEYYLFVPTSQFVVDYLTRSKENPPRLAHREVFVDPNMSQQFAEKPKGGPNIKRESITLKTTLVGETKYSDLGEGEGARVVSNPIVNKNGSIQIVSGLGRLTLVHPEEIPFEDGVIMKCDGFFTLPLPIEATFANTSGHLWSTAMEKANILKQVSEKRMVTIFAVQDSALDEADLPGSAELSRHIHDGLSYTPDMRDQPCLPTRDGGSVRITTEGNDRFVNGVRISTSNVIARNGVIHYVEKKIPPASKCPDSKGGGPRKSASSTATYSMVAVLGLSAATLAVYLWV</sequence>
<keyword evidence="3" id="KW-0732">Signal</keyword>
<feature type="compositionally biased region" description="Polar residues" evidence="1">
    <location>
        <begin position="125"/>
        <end position="136"/>
    </location>
</feature>
<feature type="compositionally biased region" description="Polar residues" evidence="1">
    <location>
        <begin position="145"/>
        <end position="161"/>
    </location>
</feature>
<evidence type="ECO:0000259" key="4">
    <source>
        <dbReference type="PROSITE" id="PS50213"/>
    </source>
</evidence>
<dbReference type="Gene3D" id="2.30.180.10">
    <property type="entry name" value="FAS1 domain"/>
    <property type="match status" value="1"/>
</dbReference>
<dbReference type="Proteomes" id="UP001412239">
    <property type="component" value="Unassembled WGS sequence"/>
</dbReference>
<organism evidence="5 6">
    <name type="scientific">Tuber aestivum</name>
    <name type="common">summer truffle</name>
    <dbReference type="NCBI Taxonomy" id="59557"/>
    <lineage>
        <taxon>Eukaryota</taxon>
        <taxon>Fungi</taxon>
        <taxon>Dikarya</taxon>
        <taxon>Ascomycota</taxon>
        <taxon>Pezizomycotina</taxon>
        <taxon>Pezizomycetes</taxon>
        <taxon>Pezizales</taxon>
        <taxon>Tuberaceae</taxon>
        <taxon>Tuber</taxon>
    </lineage>
</organism>
<keyword evidence="2" id="KW-0812">Transmembrane</keyword>
<keyword evidence="2" id="KW-1133">Transmembrane helix</keyword>
<evidence type="ECO:0000313" key="6">
    <source>
        <dbReference type="Proteomes" id="UP001412239"/>
    </source>
</evidence>
<protein>
    <recommendedName>
        <fullName evidence="4">FAS1 domain-containing protein</fullName>
    </recommendedName>
</protein>
<feature type="signal peptide" evidence="3">
    <location>
        <begin position="1"/>
        <end position="18"/>
    </location>
</feature>
<feature type="transmembrane region" description="Helical" evidence="2">
    <location>
        <begin position="502"/>
        <end position="520"/>
    </location>
</feature>
<feature type="compositionally biased region" description="Low complexity" evidence="1">
    <location>
        <begin position="113"/>
        <end position="124"/>
    </location>
</feature>
<accession>A0A292PX66</accession>
<dbReference type="AlphaFoldDB" id="A0A292PX66"/>
<feature type="domain" description="FAS1" evidence="4">
    <location>
        <begin position="359"/>
        <end position="478"/>
    </location>
</feature>
<dbReference type="InterPro" id="IPR036378">
    <property type="entry name" value="FAS1_dom_sf"/>
</dbReference>
<evidence type="ECO:0000256" key="3">
    <source>
        <dbReference type="SAM" id="SignalP"/>
    </source>
</evidence>